<evidence type="ECO:0000313" key="3">
    <source>
        <dbReference type="Proteomes" id="UP000235347"/>
    </source>
</evidence>
<reference evidence="2 3" key="1">
    <citation type="submission" date="2018-01" db="EMBL/GenBank/DDBJ databases">
        <title>Whole genome analyses suggest that Burkholderia sensu lato contains two further novel genera in the rhizoxinica-symbiotica group Mycetohabitans gen. nov., and Trinickia gen. nov.: implications for the evolution of diazotrophy and nodulation in the Burkholderiaceae.</title>
        <authorList>
            <person name="Estrada-de los Santos P."/>
            <person name="Palmer M."/>
            <person name="Chavez-Ramirez B."/>
            <person name="Beukes C."/>
            <person name="Steenkamp E.T."/>
            <person name="Hirsch A.M."/>
            <person name="Manyaka P."/>
            <person name="Maluk M."/>
            <person name="Lafos M."/>
            <person name="Crook M."/>
            <person name="Gross E."/>
            <person name="Simon M.F."/>
            <person name="Bueno dos Reis Junior F."/>
            <person name="Poole P.S."/>
            <person name="Venter S.N."/>
            <person name="James E.K."/>
        </authorList>
    </citation>
    <scope>NUCLEOTIDE SEQUENCE [LARGE SCALE GENOMIC DNA]</scope>
    <source>
        <strain evidence="2 3">GP25-8</strain>
    </source>
</reference>
<feature type="compositionally biased region" description="Polar residues" evidence="1">
    <location>
        <begin position="91"/>
        <end position="101"/>
    </location>
</feature>
<protein>
    <submittedName>
        <fullName evidence="2">Uncharacterized protein</fullName>
    </submittedName>
</protein>
<organism evidence="2 3">
    <name type="scientific">Trinickia soli</name>
    <dbReference type="NCBI Taxonomy" id="380675"/>
    <lineage>
        <taxon>Bacteria</taxon>
        <taxon>Pseudomonadati</taxon>
        <taxon>Pseudomonadota</taxon>
        <taxon>Betaproteobacteria</taxon>
        <taxon>Burkholderiales</taxon>
        <taxon>Burkholderiaceae</taxon>
        <taxon>Trinickia</taxon>
    </lineage>
</organism>
<feature type="region of interest" description="Disordered" evidence="1">
    <location>
        <begin position="86"/>
        <end position="109"/>
    </location>
</feature>
<comment type="caution">
    <text evidence="2">The sequence shown here is derived from an EMBL/GenBank/DDBJ whole genome shotgun (WGS) entry which is preliminary data.</text>
</comment>
<evidence type="ECO:0000256" key="1">
    <source>
        <dbReference type="SAM" id="MobiDB-lite"/>
    </source>
</evidence>
<dbReference type="Proteomes" id="UP000235347">
    <property type="component" value="Unassembled WGS sequence"/>
</dbReference>
<name>A0A2N7W4G7_9BURK</name>
<dbReference type="AlphaFoldDB" id="A0A2N7W4G7"/>
<dbReference type="EMBL" id="PNYB01000010">
    <property type="protein sequence ID" value="PMS24278.1"/>
    <property type="molecule type" value="Genomic_DNA"/>
</dbReference>
<sequence>MARRIPVLRRPPAFVGDGSILVVRLFYGLTNSDAFFAFSDTRVRFGQVGCVGRMRVPSPRGQPCVEPAIRPQVGCCFAPIKRRRYAEKSNRGAQTAQSRCNTQRHTRRP</sequence>
<keyword evidence="3" id="KW-1185">Reference proteome</keyword>
<gene>
    <name evidence="2" type="ORF">C0Z19_13415</name>
</gene>
<proteinExistence type="predicted"/>
<evidence type="ECO:0000313" key="2">
    <source>
        <dbReference type="EMBL" id="PMS24278.1"/>
    </source>
</evidence>
<accession>A0A2N7W4G7</accession>